<keyword evidence="1" id="KW-1133">Transmembrane helix</keyword>
<protein>
    <submittedName>
        <fullName evidence="2">Uncharacterized protein</fullName>
    </submittedName>
</protein>
<name>A0A2N5U0G5_9BASI</name>
<proteinExistence type="predicted"/>
<dbReference type="Proteomes" id="UP000235392">
    <property type="component" value="Unassembled WGS sequence"/>
</dbReference>
<dbReference type="AlphaFoldDB" id="A0A2N5U0G5"/>
<gene>
    <name evidence="2" type="ORF">PCASD_18067</name>
</gene>
<accession>A0A2N5U0G5</accession>
<sequence>MTQEFAPIIRETKRTQKLSLNKLSTSPAPAALIDPQVPRTHSLAPRALLPSQEVMSPAAVITTLSITIIVAFIANTFYRIHLDLVFEFDKVNHKLYICQQIVNARINYV</sequence>
<evidence type="ECO:0000313" key="2">
    <source>
        <dbReference type="EMBL" id="PLW31241.1"/>
    </source>
</evidence>
<dbReference type="EMBL" id="PGCI01000274">
    <property type="protein sequence ID" value="PLW31241.1"/>
    <property type="molecule type" value="Genomic_DNA"/>
</dbReference>
<evidence type="ECO:0000313" key="3">
    <source>
        <dbReference type="Proteomes" id="UP000235392"/>
    </source>
</evidence>
<feature type="transmembrane region" description="Helical" evidence="1">
    <location>
        <begin position="58"/>
        <end position="78"/>
    </location>
</feature>
<reference evidence="2 3" key="1">
    <citation type="submission" date="2017-11" db="EMBL/GenBank/DDBJ databases">
        <title>De novo assembly and phasing of dikaryotic genomes from two isolates of Puccinia coronata f. sp. avenae, the causal agent of oat crown rust.</title>
        <authorList>
            <person name="Miller M.E."/>
            <person name="Zhang Y."/>
            <person name="Omidvar V."/>
            <person name="Sperschneider J."/>
            <person name="Schwessinger B."/>
            <person name="Raley C."/>
            <person name="Palmer J.M."/>
            <person name="Garnica D."/>
            <person name="Upadhyaya N."/>
            <person name="Rathjen J."/>
            <person name="Taylor J.M."/>
            <person name="Park R.F."/>
            <person name="Dodds P.N."/>
            <person name="Hirsch C.D."/>
            <person name="Kianian S.F."/>
            <person name="Figueroa M."/>
        </authorList>
    </citation>
    <scope>NUCLEOTIDE SEQUENCE [LARGE SCALE GENOMIC DNA]</scope>
    <source>
        <strain evidence="2">12SD80</strain>
    </source>
</reference>
<comment type="caution">
    <text evidence="2">The sequence shown here is derived from an EMBL/GenBank/DDBJ whole genome shotgun (WGS) entry which is preliminary data.</text>
</comment>
<evidence type="ECO:0000256" key="1">
    <source>
        <dbReference type="SAM" id="Phobius"/>
    </source>
</evidence>
<keyword evidence="1" id="KW-0472">Membrane</keyword>
<keyword evidence="1" id="KW-0812">Transmembrane</keyword>
<organism evidence="2 3">
    <name type="scientific">Puccinia coronata f. sp. avenae</name>
    <dbReference type="NCBI Taxonomy" id="200324"/>
    <lineage>
        <taxon>Eukaryota</taxon>
        <taxon>Fungi</taxon>
        <taxon>Dikarya</taxon>
        <taxon>Basidiomycota</taxon>
        <taxon>Pucciniomycotina</taxon>
        <taxon>Pucciniomycetes</taxon>
        <taxon>Pucciniales</taxon>
        <taxon>Pucciniaceae</taxon>
        <taxon>Puccinia</taxon>
    </lineage>
</organism>